<dbReference type="AlphaFoldDB" id="A0A1B2HT71"/>
<gene>
    <name evidence="1" type="ORF">BBK82_38050</name>
</gene>
<accession>A0A1B2HT71</accession>
<evidence type="ECO:0000313" key="1">
    <source>
        <dbReference type="EMBL" id="ANZ40930.1"/>
    </source>
</evidence>
<protein>
    <submittedName>
        <fullName evidence="1">Uncharacterized protein</fullName>
    </submittedName>
</protein>
<proteinExistence type="predicted"/>
<reference evidence="1 2" key="1">
    <citation type="submission" date="2016-07" db="EMBL/GenBank/DDBJ databases">
        <title>Complete genome sequence of the Lentzea guizhouensis DHS C013.</title>
        <authorList>
            <person name="Cao C."/>
        </authorList>
    </citation>
    <scope>NUCLEOTIDE SEQUENCE [LARGE SCALE GENOMIC DNA]</scope>
    <source>
        <strain evidence="1 2">DHS C013</strain>
    </source>
</reference>
<name>A0A1B2HT71_9PSEU</name>
<sequence>MQNVAALFDGTLRPVTRLEASDDITGKSPVAVEVWATSRLIDIVASGLRSSWAASAVNRTRRRCALSSRLRRLDRGRVLRDAV</sequence>
<organism evidence="1 2">
    <name type="scientific">Lentzea guizhouensis</name>
    <dbReference type="NCBI Taxonomy" id="1586287"/>
    <lineage>
        <taxon>Bacteria</taxon>
        <taxon>Bacillati</taxon>
        <taxon>Actinomycetota</taxon>
        <taxon>Actinomycetes</taxon>
        <taxon>Pseudonocardiales</taxon>
        <taxon>Pseudonocardiaceae</taxon>
        <taxon>Lentzea</taxon>
    </lineage>
</organism>
<evidence type="ECO:0000313" key="2">
    <source>
        <dbReference type="Proteomes" id="UP000093053"/>
    </source>
</evidence>
<dbReference type="EMBL" id="CP016793">
    <property type="protein sequence ID" value="ANZ40930.1"/>
    <property type="molecule type" value="Genomic_DNA"/>
</dbReference>
<dbReference type="Proteomes" id="UP000093053">
    <property type="component" value="Chromosome"/>
</dbReference>
<dbReference type="KEGG" id="led:BBK82_38050"/>
<keyword evidence="2" id="KW-1185">Reference proteome</keyword>